<dbReference type="GO" id="GO:0009307">
    <property type="term" value="P:DNA restriction-modification system"/>
    <property type="evidence" value="ECO:0007669"/>
    <property type="project" value="InterPro"/>
</dbReference>
<dbReference type="Proteomes" id="UP000472355">
    <property type="component" value="Unassembled WGS sequence"/>
</dbReference>
<evidence type="ECO:0000256" key="1">
    <source>
        <dbReference type="SAM" id="Coils"/>
    </source>
</evidence>
<dbReference type="AlphaFoldDB" id="A0A6M0ST99"/>
<proteinExistence type="predicted"/>
<dbReference type="GO" id="GO:0003677">
    <property type="term" value="F:DNA binding"/>
    <property type="evidence" value="ECO:0007669"/>
    <property type="project" value="InterPro"/>
</dbReference>
<dbReference type="Pfam" id="PF04471">
    <property type="entry name" value="Mrr_cat"/>
    <property type="match status" value="1"/>
</dbReference>
<feature type="domain" description="Restriction endonuclease type IV Mrr" evidence="2">
    <location>
        <begin position="384"/>
        <end position="500"/>
    </location>
</feature>
<evidence type="ECO:0000259" key="2">
    <source>
        <dbReference type="Pfam" id="PF04471"/>
    </source>
</evidence>
<dbReference type="InterPro" id="IPR011856">
    <property type="entry name" value="tRNA_endonuc-like_dom_sf"/>
</dbReference>
<comment type="caution">
    <text evidence="3">The sequence shown here is derived from an EMBL/GenBank/DDBJ whole genome shotgun (WGS) entry which is preliminary data.</text>
</comment>
<dbReference type="InterPro" id="IPR007560">
    <property type="entry name" value="Restrct_endonuc_IV_Mrr"/>
</dbReference>
<dbReference type="InterPro" id="IPR011335">
    <property type="entry name" value="Restrct_endonuc-II-like"/>
</dbReference>
<keyword evidence="3" id="KW-0255">Endonuclease</keyword>
<feature type="coiled-coil region" evidence="1">
    <location>
        <begin position="132"/>
        <end position="184"/>
    </location>
</feature>
<keyword evidence="3" id="KW-0378">Hydrolase</keyword>
<name>A0A6M0ST99_CLOBO</name>
<dbReference type="GO" id="GO:0015666">
    <property type="term" value="F:restriction endodeoxyribonuclease activity"/>
    <property type="evidence" value="ECO:0007669"/>
    <property type="project" value="TreeGrafter"/>
</dbReference>
<dbReference type="EMBL" id="SGKU01000043">
    <property type="protein sequence ID" value="NFA43606.1"/>
    <property type="molecule type" value="Genomic_DNA"/>
</dbReference>
<dbReference type="SUPFAM" id="SSF52980">
    <property type="entry name" value="Restriction endonuclease-like"/>
    <property type="match status" value="1"/>
</dbReference>
<evidence type="ECO:0000313" key="4">
    <source>
        <dbReference type="Proteomes" id="UP000472355"/>
    </source>
</evidence>
<protein>
    <submittedName>
        <fullName evidence="3">Restriction endonuclease</fullName>
    </submittedName>
</protein>
<gene>
    <name evidence="3" type="ORF">EXM65_13710</name>
</gene>
<sequence length="518" mass="60846">MASKYTYSEIIYNKKLGLSKKILAQSYMELNLKITEQKNKWIDQEKIEKLRIDADRRTQKAVLEINKYKNILIESLNTSHVIDIESLKKKNIFYEFTFNKEVPNIEDIRLEIGVPNKDFWELIFNSKKNKRIELENKALEIYNKKLEEYNRQLEKSKEVYNKSKSNHEIKLKQFNESIDKFKEDLFNGEEYAVEKYLKLVLKKSKYSANIKREYEIQYDSFNKVIVISYELPQRKQIPSILEHKFIKNQKCISIVNIKEKEFNQYYEDILYKICLRNIYEVFESLKIKEINAVVFNGWIKGIDIKTGNDYHACIMSLQANREEFSNLKLERVNPKECFKNLKGISAGPLSELAPIRPILDLNRNDSRFVTPIEVLNNLEEGTNLAEMDWEDFEHLVRELFEKIFSGENCEVKVTQASRDCGVDAIAFDPDVIRGGRFVIQAKRYNNVVPTSAVRDLYGTMMAEGANKGILVTTSYFGKDSMEFAKEKPITLIDGARLLYMFKDHGYNLKIKLKSKRKK</sequence>
<organism evidence="3 4">
    <name type="scientific">Clostridium botulinum</name>
    <dbReference type="NCBI Taxonomy" id="1491"/>
    <lineage>
        <taxon>Bacteria</taxon>
        <taxon>Bacillati</taxon>
        <taxon>Bacillota</taxon>
        <taxon>Clostridia</taxon>
        <taxon>Eubacteriales</taxon>
        <taxon>Clostridiaceae</taxon>
        <taxon>Clostridium</taxon>
    </lineage>
</organism>
<dbReference type="InterPro" id="IPR052906">
    <property type="entry name" value="Type_IV_Methyl-Rstrct_Enzyme"/>
</dbReference>
<dbReference type="Gene3D" id="3.40.1350.10">
    <property type="match status" value="1"/>
</dbReference>
<dbReference type="PANTHER" id="PTHR30015">
    <property type="entry name" value="MRR RESTRICTION SYSTEM PROTEIN"/>
    <property type="match status" value="1"/>
</dbReference>
<dbReference type="PANTHER" id="PTHR30015:SF7">
    <property type="entry name" value="TYPE IV METHYL-DIRECTED RESTRICTION ENZYME ECOKMRR"/>
    <property type="match status" value="1"/>
</dbReference>
<keyword evidence="1" id="KW-0175">Coiled coil</keyword>
<accession>A0A6M0ST99</accession>
<keyword evidence="3" id="KW-0540">Nuclease</keyword>
<evidence type="ECO:0000313" key="3">
    <source>
        <dbReference type="EMBL" id="NFA43606.1"/>
    </source>
</evidence>
<reference evidence="3 4" key="1">
    <citation type="submission" date="2019-02" db="EMBL/GenBank/DDBJ databases">
        <title>Genome sequencing of Clostridium botulinum clinical isolates.</title>
        <authorList>
            <person name="Brunt J."/>
            <person name="Van Vliet A.H.M."/>
            <person name="Stringer S.C."/>
            <person name="Grant K.A."/>
            <person name="Carter A.C."/>
            <person name="Peck M.W."/>
        </authorList>
    </citation>
    <scope>NUCLEOTIDE SEQUENCE [LARGE SCALE GENOMIC DNA]</scope>
    <source>
        <strain evidence="3 4">H113700579</strain>
    </source>
</reference>